<protein>
    <submittedName>
        <fullName evidence="1">Uncharacterized protein</fullName>
    </submittedName>
</protein>
<comment type="caution">
    <text evidence="1">The sequence shown here is derived from an EMBL/GenBank/DDBJ whole genome shotgun (WGS) entry which is preliminary data.</text>
</comment>
<organism evidence="1">
    <name type="scientific">marine sediment metagenome</name>
    <dbReference type="NCBI Taxonomy" id="412755"/>
    <lineage>
        <taxon>unclassified sequences</taxon>
        <taxon>metagenomes</taxon>
        <taxon>ecological metagenomes</taxon>
    </lineage>
</organism>
<sequence length="48" mass="5123">YDNYVWHLDSSGANGLLASTGMDLGFAENYCSLTAGANFSPVVNPLRI</sequence>
<evidence type="ECO:0000313" key="1">
    <source>
        <dbReference type="EMBL" id="KKM28156.1"/>
    </source>
</evidence>
<feature type="non-terminal residue" evidence="1">
    <location>
        <position position="1"/>
    </location>
</feature>
<name>A0A0F9IKL6_9ZZZZ</name>
<reference evidence="1" key="1">
    <citation type="journal article" date="2015" name="Nature">
        <title>Complex archaea that bridge the gap between prokaryotes and eukaryotes.</title>
        <authorList>
            <person name="Spang A."/>
            <person name="Saw J.H."/>
            <person name="Jorgensen S.L."/>
            <person name="Zaremba-Niedzwiedzka K."/>
            <person name="Martijn J."/>
            <person name="Lind A.E."/>
            <person name="van Eijk R."/>
            <person name="Schleper C."/>
            <person name="Guy L."/>
            <person name="Ettema T.J."/>
        </authorList>
    </citation>
    <scope>NUCLEOTIDE SEQUENCE</scope>
</reference>
<dbReference type="AlphaFoldDB" id="A0A0F9IKL6"/>
<gene>
    <name evidence="1" type="ORF">LCGC14_1567560</name>
</gene>
<proteinExistence type="predicted"/>
<dbReference type="EMBL" id="LAZR01012180">
    <property type="protein sequence ID" value="KKM28156.1"/>
    <property type="molecule type" value="Genomic_DNA"/>
</dbReference>
<accession>A0A0F9IKL6</accession>